<feature type="coiled-coil region" evidence="1">
    <location>
        <begin position="221"/>
        <end position="305"/>
    </location>
</feature>
<reference evidence="3 4" key="1">
    <citation type="submission" date="2013-06" db="EMBL/GenBank/DDBJ databases">
        <authorList>
            <person name="Weinstock G."/>
            <person name="Sodergren E."/>
            <person name="Lobos E.A."/>
            <person name="Fulton L."/>
            <person name="Fulton R."/>
            <person name="Courtney L."/>
            <person name="Fronick C."/>
            <person name="O'Laughlin M."/>
            <person name="Godfrey J."/>
            <person name="Wilson R.M."/>
            <person name="Miner T."/>
            <person name="Farmer C."/>
            <person name="Delehaunty K."/>
            <person name="Cordes M."/>
            <person name="Minx P."/>
            <person name="Tomlinson C."/>
            <person name="Chen J."/>
            <person name="Wollam A."/>
            <person name="Pepin K.H."/>
            <person name="Bhonagiri V."/>
            <person name="Zhang X."/>
            <person name="Warren W."/>
            <person name="Mitreva M."/>
            <person name="Mardis E.R."/>
            <person name="Wilson R.K."/>
        </authorList>
    </citation>
    <scope>NUCLEOTIDE SEQUENCE [LARGE SCALE GENOMIC DNA]</scope>
    <source>
        <strain evidence="3 4">ATCC 27803</strain>
    </source>
</reference>
<evidence type="ECO:0000313" key="4">
    <source>
        <dbReference type="Proteomes" id="UP000016658"/>
    </source>
</evidence>
<feature type="coiled-coil region" evidence="1">
    <location>
        <begin position="5"/>
        <end position="86"/>
    </location>
</feature>
<organism evidence="3 4">
    <name type="scientific">Faecalitalea cylindroides ATCC 27803</name>
    <dbReference type="NCBI Taxonomy" id="649755"/>
    <lineage>
        <taxon>Bacteria</taxon>
        <taxon>Bacillati</taxon>
        <taxon>Bacillota</taxon>
        <taxon>Erysipelotrichia</taxon>
        <taxon>Erysipelotrichales</taxon>
        <taxon>Erysipelotrichaceae</taxon>
        <taxon>Faecalitalea</taxon>
    </lineage>
</organism>
<dbReference type="InterPro" id="IPR025280">
    <property type="entry name" value="SNIPE"/>
</dbReference>
<accession>U2PS93</accession>
<dbReference type="Pfam" id="PF10544">
    <property type="entry name" value="T5orf172"/>
    <property type="match status" value="1"/>
</dbReference>
<dbReference type="PATRIC" id="fig|649755.3.peg.412"/>
<feature type="coiled-coil region" evidence="1">
    <location>
        <begin position="395"/>
        <end position="422"/>
    </location>
</feature>
<evidence type="ECO:0000313" key="3">
    <source>
        <dbReference type="EMBL" id="ERK46654.1"/>
    </source>
</evidence>
<evidence type="ECO:0000256" key="1">
    <source>
        <dbReference type="SAM" id="Coils"/>
    </source>
</evidence>
<feature type="domain" description="Bacteriophage T5 Orf172 DNA-binding" evidence="2">
    <location>
        <begin position="329"/>
        <end position="412"/>
    </location>
</feature>
<gene>
    <name evidence="3" type="ORF">HMPREF0367_00451</name>
</gene>
<dbReference type="SMART" id="SM00974">
    <property type="entry name" value="T5orf172"/>
    <property type="match status" value="1"/>
</dbReference>
<dbReference type="AlphaFoldDB" id="U2PS93"/>
<dbReference type="InterPro" id="IPR018306">
    <property type="entry name" value="Phage_T5_Orf172_DNA-bd"/>
</dbReference>
<dbReference type="OrthoDB" id="9811665at2"/>
<evidence type="ECO:0000259" key="2">
    <source>
        <dbReference type="SMART" id="SM00974"/>
    </source>
</evidence>
<proteinExistence type="predicted"/>
<dbReference type="EMBL" id="AWVI01000020">
    <property type="protein sequence ID" value="ERK46654.1"/>
    <property type="molecule type" value="Genomic_DNA"/>
</dbReference>
<dbReference type="Proteomes" id="UP000016658">
    <property type="component" value="Unassembled WGS sequence"/>
</dbReference>
<sequence length="440" mass="52101">MGLFNKKELQRISELEQQNTKLQKIIDDLGASDIIKIKNHITELKNEYELEKSKFENNLADYSKKIENLKKSINALNSEVNSKRSELFDISEEINLQDFGIYKPHYDCLSSEQYKERITGNRLLQKKMIKEKTAMNYFDGWTLDGSKSKGRAMNNDNMKMVMRAFNYECDSIIDKVKYNNIEKIKDQIYKSANTINKLNIRNKIEIRPEYINLKIQELELVHEYRQKKQEEKEILREQRAEEREQAKLQKEIEAERKKIQKEQTHYQTAKEKYLKELTTAEDSQKEDIVNKIKDIDNHLEEINKNLQDIDYRQSNQRAGYVYVISNIGSFGENIYKIGMTRRLDPQDRVDELGDASVPFTFDVHAMIFSDDAPALENALHKAFEDKKVNLVNNRKEFFNVTLEEIKKEVKKHQEKMIEIKDVPEAEQYRESLMLRKAMNK</sequence>
<comment type="caution">
    <text evidence="3">The sequence shown here is derived from an EMBL/GenBank/DDBJ whole genome shotgun (WGS) entry which is preliminary data.</text>
</comment>
<dbReference type="Pfam" id="PF13250">
    <property type="entry name" value="SNIPE"/>
    <property type="match status" value="1"/>
</dbReference>
<name>U2PS93_9FIRM</name>
<dbReference type="RefSeq" id="WP_035400901.1">
    <property type="nucleotide sequence ID" value="NZ_KI270978.1"/>
</dbReference>
<dbReference type="HOGENOM" id="CLU_024787_2_1_9"/>
<protein>
    <recommendedName>
        <fullName evidence="2">Bacteriophage T5 Orf172 DNA-binding domain-containing protein</fullName>
    </recommendedName>
</protein>
<keyword evidence="1" id="KW-0175">Coiled coil</keyword>